<evidence type="ECO:0000256" key="1">
    <source>
        <dbReference type="SAM" id="SignalP"/>
    </source>
</evidence>
<dbReference type="Proteomes" id="UP000244174">
    <property type="component" value="Unassembled WGS sequence"/>
</dbReference>
<dbReference type="InterPro" id="IPR003787">
    <property type="entry name" value="Sulphur_relay_DsrE/F-like"/>
</dbReference>
<dbReference type="InterPro" id="IPR027396">
    <property type="entry name" value="DsrEFH-like"/>
</dbReference>
<accession>A0A2T6AIR8</accession>
<comment type="caution">
    <text evidence="2">The sequence shown here is derived from an EMBL/GenBank/DDBJ whole genome shotgun (WGS) entry which is preliminary data.</text>
</comment>
<protein>
    <submittedName>
        <fullName evidence="2">Uncharacterized protein</fullName>
    </submittedName>
</protein>
<evidence type="ECO:0000313" key="2">
    <source>
        <dbReference type="EMBL" id="PTX43710.1"/>
    </source>
</evidence>
<sequence>MKKYLILFFACLLSLNLFAQEKPVKIVFDVTSDDVKVHQKAVRHVKMMSEAYPDSDFEIVVYSGALDMVLNDKSSVAEDLSKLAQDEHVTVAVCNGTMARENKDGTALLPGVKVVPDGILEIAQKQSQGWSYIKEQ</sequence>
<reference evidence="2 3" key="1">
    <citation type="submission" date="2018-04" db="EMBL/GenBank/DDBJ databases">
        <title>Genomic Encyclopedia of Archaeal and Bacterial Type Strains, Phase II (KMG-II): from individual species to whole genera.</title>
        <authorList>
            <person name="Goeker M."/>
        </authorList>
    </citation>
    <scope>NUCLEOTIDE SEQUENCE [LARGE SCALE GENOMIC DNA]</scope>
    <source>
        <strain evidence="2 3">DSM 23082</strain>
    </source>
</reference>
<dbReference type="PANTHER" id="PTHR37691:SF1">
    <property type="entry name" value="BLR3518 PROTEIN"/>
    <property type="match status" value="1"/>
</dbReference>
<organism evidence="2 3">
    <name type="scientific">Christiangramia gaetbulicola</name>
    <dbReference type="NCBI Taxonomy" id="703340"/>
    <lineage>
        <taxon>Bacteria</taxon>
        <taxon>Pseudomonadati</taxon>
        <taxon>Bacteroidota</taxon>
        <taxon>Flavobacteriia</taxon>
        <taxon>Flavobacteriales</taxon>
        <taxon>Flavobacteriaceae</taxon>
        <taxon>Christiangramia</taxon>
    </lineage>
</organism>
<dbReference type="SUPFAM" id="SSF75169">
    <property type="entry name" value="DsrEFH-like"/>
    <property type="match status" value="1"/>
</dbReference>
<dbReference type="EMBL" id="QBKQ01000002">
    <property type="protein sequence ID" value="PTX43710.1"/>
    <property type="molecule type" value="Genomic_DNA"/>
</dbReference>
<feature type="chain" id="PRO_5015501876" evidence="1">
    <location>
        <begin position="20"/>
        <end position="136"/>
    </location>
</feature>
<feature type="signal peptide" evidence="1">
    <location>
        <begin position="1"/>
        <end position="19"/>
    </location>
</feature>
<dbReference type="OrthoDB" id="678766at2"/>
<dbReference type="Pfam" id="PF02635">
    <property type="entry name" value="DsrE"/>
    <property type="match status" value="1"/>
</dbReference>
<gene>
    <name evidence="2" type="ORF">C8P64_2242</name>
</gene>
<evidence type="ECO:0000313" key="3">
    <source>
        <dbReference type="Proteomes" id="UP000244174"/>
    </source>
</evidence>
<dbReference type="AlphaFoldDB" id="A0A2T6AIR8"/>
<dbReference type="PANTHER" id="PTHR37691">
    <property type="entry name" value="BLR3518 PROTEIN"/>
    <property type="match status" value="1"/>
</dbReference>
<name>A0A2T6AIR8_9FLAO</name>
<keyword evidence="1" id="KW-0732">Signal</keyword>
<dbReference type="RefSeq" id="WP_108172117.1">
    <property type="nucleotide sequence ID" value="NZ_QBKQ01000002.1"/>
</dbReference>
<keyword evidence="3" id="KW-1185">Reference proteome</keyword>
<proteinExistence type="predicted"/>
<dbReference type="Gene3D" id="3.40.1260.10">
    <property type="entry name" value="DsrEFH-like"/>
    <property type="match status" value="1"/>
</dbReference>